<dbReference type="Proteomes" id="UP000542973">
    <property type="component" value="Unassembled WGS sequence"/>
</dbReference>
<keyword evidence="1" id="KW-0732">Signal</keyword>
<evidence type="ECO:0008006" key="4">
    <source>
        <dbReference type="Google" id="ProtNLM"/>
    </source>
</evidence>
<dbReference type="EMBL" id="JABEMD010000043">
    <property type="protein sequence ID" value="NNH13273.1"/>
    <property type="molecule type" value="Genomic_DNA"/>
</dbReference>
<dbReference type="RefSeq" id="WP_144425795.1">
    <property type="nucleotide sequence ID" value="NZ_BAAAEB010000009.1"/>
</dbReference>
<feature type="signal peptide" evidence="1">
    <location>
        <begin position="1"/>
        <end position="23"/>
    </location>
</feature>
<proteinExistence type="predicted"/>
<reference evidence="2 3" key="1">
    <citation type="submission" date="2020-05" db="EMBL/GenBank/DDBJ databases">
        <title>MicrobeNet Type strains.</title>
        <authorList>
            <person name="Nicholson A.C."/>
        </authorList>
    </citation>
    <scope>NUCLEOTIDE SEQUENCE [LARGE SCALE GENOMIC DNA]</scope>
    <source>
        <strain evidence="2 3">ATCC 700815</strain>
    </source>
</reference>
<dbReference type="AlphaFoldDB" id="A0A849BHK7"/>
<evidence type="ECO:0000256" key="1">
    <source>
        <dbReference type="SAM" id="SignalP"/>
    </source>
</evidence>
<evidence type="ECO:0000313" key="2">
    <source>
        <dbReference type="EMBL" id="NNH13273.1"/>
    </source>
</evidence>
<evidence type="ECO:0000313" key="3">
    <source>
        <dbReference type="Proteomes" id="UP000542973"/>
    </source>
</evidence>
<feature type="chain" id="PRO_5032295860" description="DUF2946 domain-containing protein" evidence="1">
    <location>
        <begin position="24"/>
        <end position="121"/>
    </location>
</feature>
<protein>
    <recommendedName>
        <fullName evidence="4">DUF2946 domain-containing protein</fullName>
    </recommendedName>
</protein>
<name>A0A849BHK7_9BURK</name>
<accession>A0A849BHK7</accession>
<organism evidence="2 3">
    <name type="scientific">Cupriavidus gilardii</name>
    <dbReference type="NCBI Taxonomy" id="82541"/>
    <lineage>
        <taxon>Bacteria</taxon>
        <taxon>Pseudomonadati</taxon>
        <taxon>Pseudomonadota</taxon>
        <taxon>Betaproteobacteria</taxon>
        <taxon>Burkholderiales</taxon>
        <taxon>Burkholderiaceae</taxon>
        <taxon>Cupriavidus</taxon>
    </lineage>
</organism>
<sequence length="121" mass="13003">MNQLLRVIVLLTLALALPLRAHAWPLDSCCIAGIAQMLTHMLVQEGQASVDTSSQHDCVSQSSCAGRLPCPASACAAFAGTPWASGWATDAWASVLVAHPEFAYRSIVPPRLERPPKRNRV</sequence>
<comment type="caution">
    <text evidence="2">The sequence shown here is derived from an EMBL/GenBank/DDBJ whole genome shotgun (WGS) entry which is preliminary data.</text>
</comment>
<gene>
    <name evidence="2" type="ORF">HLB16_20660</name>
</gene>